<keyword evidence="2" id="KW-0805">Transcription regulation</keyword>
<evidence type="ECO:0000256" key="1">
    <source>
        <dbReference type="ARBA" id="ARBA00009437"/>
    </source>
</evidence>
<sequence length="317" mass="35045">MDAIDQARAFLVVAETGGFSAAAKHLQVVPSVITKRVSQLEAQIGRQLFVRTTRRVELTATGKAVLSHARDLVQAHDRMMGDISNDVAELSGRLRVKAPSALTYLHFSKIINRFLVQHPKVILELLLIDRPVNPVTEGFDLVITGLPPSYDQIEEIALFPIQRMLFASPSYLAQKGTPLQAEDLANHRCLQYSYLSPGVTWTLKGIRGQVDVHVNSTFQTNDIKVMYQAVVDGLGIGILPNYVAQEAIDSGTLVQVLENFALPEFWFRAQFARSQRQRRLLMVLIDHIQDELRSLGLAGPAGCGITSDVPTAIAPRE</sequence>
<feature type="domain" description="HTH lysR-type" evidence="5">
    <location>
        <begin position="1"/>
        <end position="59"/>
    </location>
</feature>
<dbReference type="SUPFAM" id="SSF53850">
    <property type="entry name" value="Periplasmic binding protein-like II"/>
    <property type="match status" value="1"/>
</dbReference>
<evidence type="ECO:0000256" key="2">
    <source>
        <dbReference type="ARBA" id="ARBA00023015"/>
    </source>
</evidence>
<accession>A0A5E4RAI2</accession>
<dbReference type="Gene3D" id="1.10.10.10">
    <property type="entry name" value="Winged helix-like DNA-binding domain superfamily/Winged helix DNA-binding domain"/>
    <property type="match status" value="1"/>
</dbReference>
<dbReference type="Pfam" id="PF00126">
    <property type="entry name" value="HTH_1"/>
    <property type="match status" value="1"/>
</dbReference>
<reference evidence="6 7" key="1">
    <citation type="submission" date="2019-08" db="EMBL/GenBank/DDBJ databases">
        <authorList>
            <person name="Peeters C."/>
        </authorList>
    </citation>
    <scope>NUCLEOTIDE SEQUENCE [LARGE SCALE GENOMIC DNA]</scope>
    <source>
        <strain evidence="6 7">LMG 31110</strain>
    </source>
</reference>
<evidence type="ECO:0000313" key="7">
    <source>
        <dbReference type="Proteomes" id="UP000337189"/>
    </source>
</evidence>
<gene>
    <name evidence="6" type="ORF">PCO31110_00007</name>
</gene>
<proteinExistence type="inferred from homology"/>
<dbReference type="AlphaFoldDB" id="A0A5E4RAI2"/>
<dbReference type="InterPro" id="IPR036388">
    <property type="entry name" value="WH-like_DNA-bd_sf"/>
</dbReference>
<dbReference type="RefSeq" id="WP_010805809.1">
    <property type="nucleotide sequence ID" value="NZ_CABPSJ010000001.1"/>
</dbReference>
<dbReference type="Pfam" id="PF03466">
    <property type="entry name" value="LysR_substrate"/>
    <property type="match status" value="1"/>
</dbReference>
<evidence type="ECO:0000313" key="6">
    <source>
        <dbReference type="EMBL" id="VVD59128.1"/>
    </source>
</evidence>
<dbReference type="InterPro" id="IPR058163">
    <property type="entry name" value="LysR-type_TF_proteobact-type"/>
</dbReference>
<dbReference type="GO" id="GO:0043565">
    <property type="term" value="F:sequence-specific DNA binding"/>
    <property type="evidence" value="ECO:0007669"/>
    <property type="project" value="TreeGrafter"/>
</dbReference>
<comment type="similarity">
    <text evidence="1">Belongs to the LysR transcriptional regulatory family.</text>
</comment>
<dbReference type="PROSITE" id="PS50931">
    <property type="entry name" value="HTH_LYSR"/>
    <property type="match status" value="1"/>
</dbReference>
<dbReference type="Proteomes" id="UP000337189">
    <property type="component" value="Unassembled WGS sequence"/>
</dbReference>
<evidence type="ECO:0000256" key="4">
    <source>
        <dbReference type="ARBA" id="ARBA00023163"/>
    </source>
</evidence>
<dbReference type="Gene3D" id="3.40.190.290">
    <property type="match status" value="1"/>
</dbReference>
<dbReference type="GO" id="GO:0003700">
    <property type="term" value="F:DNA-binding transcription factor activity"/>
    <property type="evidence" value="ECO:0007669"/>
    <property type="project" value="InterPro"/>
</dbReference>
<dbReference type="CDD" id="cd08422">
    <property type="entry name" value="PBP2_CrgA_like"/>
    <property type="match status" value="1"/>
</dbReference>
<dbReference type="SUPFAM" id="SSF46785">
    <property type="entry name" value="Winged helix' DNA-binding domain"/>
    <property type="match status" value="1"/>
</dbReference>
<name>A0A5E4RAI2_9BURK</name>
<dbReference type="EMBL" id="CABPSJ010000001">
    <property type="protein sequence ID" value="VVD59128.1"/>
    <property type="molecule type" value="Genomic_DNA"/>
</dbReference>
<dbReference type="GO" id="GO:0006351">
    <property type="term" value="P:DNA-templated transcription"/>
    <property type="evidence" value="ECO:0007669"/>
    <property type="project" value="TreeGrafter"/>
</dbReference>
<evidence type="ECO:0000256" key="3">
    <source>
        <dbReference type="ARBA" id="ARBA00023125"/>
    </source>
</evidence>
<dbReference type="InterPro" id="IPR036390">
    <property type="entry name" value="WH_DNA-bd_sf"/>
</dbReference>
<protein>
    <submittedName>
        <fullName evidence="6">LysR family transcriptional regulator</fullName>
    </submittedName>
</protein>
<dbReference type="InterPro" id="IPR000847">
    <property type="entry name" value="LysR_HTH_N"/>
</dbReference>
<dbReference type="PANTHER" id="PTHR30537:SF35">
    <property type="entry name" value="TRANSCRIPTIONAL REGULATORY PROTEIN"/>
    <property type="match status" value="1"/>
</dbReference>
<organism evidence="6 7">
    <name type="scientific">Pandoraea communis</name>
    <dbReference type="NCBI Taxonomy" id="2508297"/>
    <lineage>
        <taxon>Bacteria</taxon>
        <taxon>Pseudomonadati</taxon>
        <taxon>Pseudomonadota</taxon>
        <taxon>Betaproteobacteria</taxon>
        <taxon>Burkholderiales</taxon>
        <taxon>Burkholderiaceae</taxon>
        <taxon>Pandoraea</taxon>
    </lineage>
</organism>
<keyword evidence="3" id="KW-0238">DNA-binding</keyword>
<dbReference type="InterPro" id="IPR005119">
    <property type="entry name" value="LysR_subst-bd"/>
</dbReference>
<dbReference type="FunFam" id="1.10.10.10:FF:000001">
    <property type="entry name" value="LysR family transcriptional regulator"/>
    <property type="match status" value="1"/>
</dbReference>
<keyword evidence="4" id="KW-0804">Transcription</keyword>
<dbReference type="PANTHER" id="PTHR30537">
    <property type="entry name" value="HTH-TYPE TRANSCRIPTIONAL REGULATOR"/>
    <property type="match status" value="1"/>
</dbReference>
<evidence type="ECO:0000259" key="5">
    <source>
        <dbReference type="PROSITE" id="PS50931"/>
    </source>
</evidence>